<sequence length="89" mass="9589">MSVSPVAYFTLPEDGSGDIVAWSFDKDESSVNRSLNIGIATYNPNSSETKKGSLYHYAIKADASGNPLTLVSKDLFKIEKAVSMDLGVK</sequence>
<accession>A0ABW3RHH0</accession>
<dbReference type="Proteomes" id="UP001597205">
    <property type="component" value="Unassembled WGS sequence"/>
</dbReference>
<evidence type="ECO:0000313" key="1">
    <source>
        <dbReference type="EMBL" id="MFD1164326.1"/>
    </source>
</evidence>
<keyword evidence="2" id="KW-1185">Reference proteome</keyword>
<gene>
    <name evidence="1" type="ORF">ACFQ2C_01765</name>
</gene>
<protein>
    <submittedName>
        <fullName evidence="1">Uncharacterized protein</fullName>
    </submittedName>
</protein>
<reference evidence="2" key="1">
    <citation type="journal article" date="2019" name="Int. J. Syst. Evol. Microbiol.">
        <title>The Global Catalogue of Microorganisms (GCM) 10K type strain sequencing project: providing services to taxonomists for standard genome sequencing and annotation.</title>
        <authorList>
            <consortium name="The Broad Institute Genomics Platform"/>
            <consortium name="The Broad Institute Genome Sequencing Center for Infectious Disease"/>
            <person name="Wu L."/>
            <person name="Ma J."/>
        </authorList>
    </citation>
    <scope>NUCLEOTIDE SEQUENCE [LARGE SCALE GENOMIC DNA]</scope>
    <source>
        <strain evidence="2">CCUG 52468</strain>
    </source>
</reference>
<organism evidence="1 2">
    <name type="scientific">Sphingobacterium daejeonense</name>
    <dbReference type="NCBI Taxonomy" id="371142"/>
    <lineage>
        <taxon>Bacteria</taxon>
        <taxon>Pseudomonadati</taxon>
        <taxon>Bacteroidota</taxon>
        <taxon>Sphingobacteriia</taxon>
        <taxon>Sphingobacteriales</taxon>
        <taxon>Sphingobacteriaceae</taxon>
        <taxon>Sphingobacterium</taxon>
    </lineage>
</organism>
<dbReference type="RefSeq" id="WP_380894526.1">
    <property type="nucleotide sequence ID" value="NZ_JBHTKY010000001.1"/>
</dbReference>
<name>A0ABW3RHH0_9SPHI</name>
<dbReference type="EMBL" id="JBHTKY010000001">
    <property type="protein sequence ID" value="MFD1164326.1"/>
    <property type="molecule type" value="Genomic_DNA"/>
</dbReference>
<proteinExistence type="predicted"/>
<evidence type="ECO:0000313" key="2">
    <source>
        <dbReference type="Proteomes" id="UP001597205"/>
    </source>
</evidence>
<comment type="caution">
    <text evidence="1">The sequence shown here is derived from an EMBL/GenBank/DDBJ whole genome shotgun (WGS) entry which is preliminary data.</text>
</comment>